<evidence type="ECO:0000256" key="1">
    <source>
        <dbReference type="SAM" id="Phobius"/>
    </source>
</evidence>
<dbReference type="InterPro" id="IPR010317">
    <property type="entry name" value="WxLIP_PGBD"/>
</dbReference>
<evidence type="ECO:0000259" key="3">
    <source>
        <dbReference type="Pfam" id="PF11797"/>
    </source>
</evidence>
<gene>
    <name evidence="4" type="ORF">VC81_08320</name>
</gene>
<dbReference type="EMBL" id="JZCR01000019">
    <property type="protein sequence ID" value="KJW12488.1"/>
    <property type="molecule type" value="Genomic_DNA"/>
</dbReference>
<feature type="domain" description="WxL Interacting Protein peptidoglycan binding" evidence="2">
    <location>
        <begin position="32"/>
        <end position="151"/>
    </location>
</feature>
<keyword evidence="1" id="KW-0472">Membrane</keyword>
<feature type="transmembrane region" description="Helical" evidence="1">
    <location>
        <begin position="305"/>
        <end position="327"/>
    </location>
</feature>
<evidence type="ECO:0000313" key="4">
    <source>
        <dbReference type="EMBL" id="KJW12488.1"/>
    </source>
</evidence>
<evidence type="ECO:0000259" key="2">
    <source>
        <dbReference type="Pfam" id="PF06030"/>
    </source>
</evidence>
<sequence length="337" mass="37766">MRKFWKWILVLGSLLGGLLLGVPVAHAQGVGYSILPLRPTNQQNRKVTYYDVHVNPGQRQQIAVVIKNTQSQPQRLQVQVNQAVTDSAGVIDYSQAHPELDPTLQVNMPKLFSQPNQTVTVPADGSKEITLGYQVPTTPFKGQLLGGLYIKQTQPGKRTNKGRIAIRNLYAYDVSILMQEGASVNADLHMHRVGVSQDNQHRLVYANLQNAQPGIMRSLSTKTTVTPMDSTKIVLSQNKPVQMAPNSNFNYQLPWGNTILKPGKYTLHMTARNGQHEWFFVKNFTVTQKETQSLTPANPRAKHSLWLYILLAIIIALLLATIAYLLYRNHKNQQSQA</sequence>
<dbReference type="PATRIC" id="fig|216463.3.peg.781"/>
<dbReference type="RefSeq" id="WP_045807595.1">
    <property type="nucleotide sequence ID" value="NZ_JZCR01000019.1"/>
</dbReference>
<keyword evidence="1" id="KW-1133">Transmembrane helix</keyword>
<dbReference type="Pfam" id="PF06030">
    <property type="entry name" value="WxLIP_PGBD"/>
    <property type="match status" value="1"/>
</dbReference>
<dbReference type="InterPro" id="IPR021759">
    <property type="entry name" value="WxLIP_HBD"/>
</dbReference>
<organism evidence="4 5">
    <name type="scientific">Levilactobacillus spicheri</name>
    <dbReference type="NCBI Taxonomy" id="216463"/>
    <lineage>
        <taxon>Bacteria</taxon>
        <taxon>Bacillati</taxon>
        <taxon>Bacillota</taxon>
        <taxon>Bacilli</taxon>
        <taxon>Lactobacillales</taxon>
        <taxon>Lactobacillaceae</taxon>
        <taxon>Levilactobacillus</taxon>
    </lineage>
</organism>
<keyword evidence="1" id="KW-0812">Transmembrane</keyword>
<dbReference type="Proteomes" id="UP000033491">
    <property type="component" value="Unassembled WGS sequence"/>
</dbReference>
<protein>
    <submittedName>
        <fullName evidence="4">Uncharacterized protein</fullName>
    </submittedName>
</protein>
<reference evidence="4 5" key="1">
    <citation type="submission" date="2015-03" db="EMBL/GenBank/DDBJ databases">
        <authorList>
            <person name="Zheng J."/>
            <person name="Ganezle M."/>
        </authorList>
    </citation>
    <scope>NUCLEOTIDE SEQUENCE [LARGE SCALE GENOMIC DNA]</scope>
    <source>
        <strain evidence="4 5">LP38</strain>
    </source>
</reference>
<evidence type="ECO:0000313" key="5">
    <source>
        <dbReference type="Proteomes" id="UP000033491"/>
    </source>
</evidence>
<dbReference type="Pfam" id="PF11797">
    <property type="entry name" value="WxLIP_HBD"/>
    <property type="match status" value="1"/>
</dbReference>
<dbReference type="AlphaFoldDB" id="A0A0F3RR35"/>
<dbReference type="STRING" id="216463.VC81_08320"/>
<dbReference type="OrthoDB" id="2365961at2"/>
<accession>A0A0F3RR35</accession>
<name>A0A0F3RR35_9LACO</name>
<feature type="domain" description="WxL Interacting Protein host binding" evidence="3">
    <location>
        <begin position="164"/>
        <end position="294"/>
    </location>
</feature>
<proteinExistence type="predicted"/>
<comment type="caution">
    <text evidence="4">The sequence shown here is derived from an EMBL/GenBank/DDBJ whole genome shotgun (WGS) entry which is preliminary data.</text>
</comment>